<keyword evidence="1" id="KW-1133">Transmembrane helix</keyword>
<dbReference type="RefSeq" id="WP_238223732.1">
    <property type="nucleotide sequence ID" value="NZ_BPQD01000007.1"/>
</dbReference>
<dbReference type="Proteomes" id="UP001224644">
    <property type="component" value="Unassembled WGS sequence"/>
</dbReference>
<organism evidence="2 3">
    <name type="scientific">Methylobacterium adhaesivum</name>
    <dbReference type="NCBI Taxonomy" id="333297"/>
    <lineage>
        <taxon>Bacteria</taxon>
        <taxon>Pseudomonadati</taxon>
        <taxon>Pseudomonadota</taxon>
        <taxon>Alphaproteobacteria</taxon>
        <taxon>Hyphomicrobiales</taxon>
        <taxon>Methylobacteriaceae</taxon>
        <taxon>Methylobacterium</taxon>
    </lineage>
</organism>
<keyword evidence="1" id="KW-0812">Transmembrane</keyword>
<dbReference type="EMBL" id="JAUFPX010000002">
    <property type="protein sequence ID" value="MDN3589353.1"/>
    <property type="molecule type" value="Genomic_DNA"/>
</dbReference>
<feature type="transmembrane region" description="Helical" evidence="1">
    <location>
        <begin position="6"/>
        <end position="28"/>
    </location>
</feature>
<evidence type="ECO:0000256" key="1">
    <source>
        <dbReference type="SAM" id="Phobius"/>
    </source>
</evidence>
<keyword evidence="3" id="KW-1185">Reference proteome</keyword>
<evidence type="ECO:0000313" key="2">
    <source>
        <dbReference type="EMBL" id="MDN3589353.1"/>
    </source>
</evidence>
<sequence length="171" mass="19860">MSTAEIISLIANITQIIGFPVVIIAFYMQAQSLTKTRISVMNDVSERIITSNRLTGQIHEEEITVKCTNMGYFATALEHARFEVQFFDDRHQWNTLDVILADMDTELSMPIRIDVAETVKLRFNFTNSNLDRIRKNRVLFIQRFSRDKEEKIHEVSFSEEGFMFAKKTAQT</sequence>
<gene>
    <name evidence="2" type="ORF">QWZ12_01875</name>
</gene>
<protein>
    <submittedName>
        <fullName evidence="2">Uncharacterized protein</fullName>
    </submittedName>
</protein>
<reference evidence="3" key="1">
    <citation type="journal article" date="2019" name="Int. J. Syst. Evol. Microbiol.">
        <title>The Global Catalogue of Microorganisms (GCM) 10K type strain sequencing project: providing services to taxonomists for standard genome sequencing and annotation.</title>
        <authorList>
            <consortium name="The Broad Institute Genomics Platform"/>
            <consortium name="The Broad Institute Genome Sequencing Center for Infectious Disease"/>
            <person name="Wu L."/>
            <person name="Ma J."/>
        </authorList>
    </citation>
    <scope>NUCLEOTIDE SEQUENCE [LARGE SCALE GENOMIC DNA]</scope>
    <source>
        <strain evidence="3">CECT 7069</strain>
    </source>
</reference>
<accession>A0ABT8BBC6</accession>
<keyword evidence="1" id="KW-0472">Membrane</keyword>
<proteinExistence type="predicted"/>
<evidence type="ECO:0000313" key="3">
    <source>
        <dbReference type="Proteomes" id="UP001224644"/>
    </source>
</evidence>
<comment type="caution">
    <text evidence="2">The sequence shown here is derived from an EMBL/GenBank/DDBJ whole genome shotgun (WGS) entry which is preliminary data.</text>
</comment>
<name>A0ABT8BBC6_9HYPH</name>